<dbReference type="PANTHER" id="PTHR30329">
    <property type="entry name" value="STATOR ELEMENT OF FLAGELLAR MOTOR COMPLEX"/>
    <property type="match status" value="1"/>
</dbReference>
<proteinExistence type="inferred from homology"/>
<evidence type="ECO:0000256" key="4">
    <source>
        <dbReference type="ARBA" id="ARBA00022452"/>
    </source>
</evidence>
<keyword evidence="15" id="KW-1185">Reference proteome</keyword>
<dbReference type="SUPFAM" id="SSF103088">
    <property type="entry name" value="OmpA-like"/>
    <property type="match status" value="1"/>
</dbReference>
<dbReference type="RefSeq" id="WP_207381210.1">
    <property type="nucleotide sequence ID" value="NZ_CP071502.1"/>
</dbReference>
<keyword evidence="8 10" id="KW-0472">Membrane</keyword>
<comment type="subcellular location">
    <subcellularLocation>
        <location evidence="1">Cell outer membrane</location>
        <topology evidence="1">Multi-pass membrane protein</topology>
    </subcellularLocation>
</comment>
<reference evidence="14 15" key="1">
    <citation type="submission" date="2021-03" db="EMBL/GenBank/DDBJ databases">
        <title>Novel species identification of genus Shewanella.</title>
        <authorList>
            <person name="Liu G."/>
            <person name="Zhang Q."/>
        </authorList>
    </citation>
    <scope>NUCLEOTIDE SEQUENCE [LARGE SCALE GENOMIC DNA]</scope>
    <source>
        <strain evidence="14 15">FJAT-52962</strain>
    </source>
</reference>
<feature type="domain" description="OmpA-like" evidence="13">
    <location>
        <begin position="249"/>
        <end position="367"/>
    </location>
</feature>
<protein>
    <submittedName>
        <fullName evidence="14">OmpA family protein</fullName>
    </submittedName>
</protein>
<dbReference type="PROSITE" id="PS51123">
    <property type="entry name" value="OMPA_2"/>
    <property type="match status" value="1"/>
</dbReference>
<keyword evidence="5" id="KW-0812">Transmembrane</keyword>
<dbReference type="Proteomes" id="UP000663207">
    <property type="component" value="Chromosome"/>
</dbReference>
<evidence type="ECO:0000256" key="10">
    <source>
        <dbReference type="PROSITE-ProRule" id="PRU00473"/>
    </source>
</evidence>
<gene>
    <name evidence="14" type="ORF">JYB85_04350</name>
</gene>
<evidence type="ECO:0000256" key="8">
    <source>
        <dbReference type="ARBA" id="ARBA00023136"/>
    </source>
</evidence>
<dbReference type="InterPro" id="IPR050330">
    <property type="entry name" value="Bact_OuterMem_StrucFunc"/>
</dbReference>
<evidence type="ECO:0000313" key="14">
    <source>
        <dbReference type="EMBL" id="QSX38073.1"/>
    </source>
</evidence>
<evidence type="ECO:0000256" key="11">
    <source>
        <dbReference type="SAM" id="MobiDB-lite"/>
    </source>
</evidence>
<dbReference type="SUPFAM" id="SSF103647">
    <property type="entry name" value="TSP type-3 repeat"/>
    <property type="match status" value="1"/>
</dbReference>
<evidence type="ECO:0000313" key="15">
    <source>
        <dbReference type="Proteomes" id="UP000663207"/>
    </source>
</evidence>
<dbReference type="InterPro" id="IPR006665">
    <property type="entry name" value="OmpA-like"/>
</dbReference>
<keyword evidence="7" id="KW-0626">Porin</keyword>
<dbReference type="PRINTS" id="PR01021">
    <property type="entry name" value="OMPADOMAIN"/>
</dbReference>
<feature type="chain" id="PRO_5046130480" evidence="12">
    <location>
        <begin position="22"/>
        <end position="373"/>
    </location>
</feature>
<dbReference type="Pfam" id="PF00691">
    <property type="entry name" value="OmpA"/>
    <property type="match status" value="1"/>
</dbReference>
<name>A0ABX7R2R3_9GAMM</name>
<evidence type="ECO:0000256" key="3">
    <source>
        <dbReference type="ARBA" id="ARBA00022448"/>
    </source>
</evidence>
<keyword evidence="9" id="KW-0998">Cell outer membrane</keyword>
<evidence type="ECO:0000256" key="7">
    <source>
        <dbReference type="ARBA" id="ARBA00023114"/>
    </source>
</evidence>
<keyword evidence="6" id="KW-0406">Ion transport</keyword>
<feature type="region of interest" description="Disordered" evidence="11">
    <location>
        <begin position="199"/>
        <end position="222"/>
    </location>
</feature>
<dbReference type="Gene3D" id="3.30.1330.60">
    <property type="entry name" value="OmpA-like domain"/>
    <property type="match status" value="1"/>
</dbReference>
<comment type="similarity">
    <text evidence="2">Belongs to the outer membrane OOP (TC 1.B.6) superfamily. OmpA family.</text>
</comment>
<evidence type="ECO:0000256" key="1">
    <source>
        <dbReference type="ARBA" id="ARBA00004571"/>
    </source>
</evidence>
<dbReference type="SUPFAM" id="SSF56925">
    <property type="entry name" value="OMPA-like"/>
    <property type="match status" value="1"/>
</dbReference>
<organism evidence="14 15">
    <name type="scientific">Shewanella sedimentimangrovi</name>
    <dbReference type="NCBI Taxonomy" id="2814293"/>
    <lineage>
        <taxon>Bacteria</taxon>
        <taxon>Pseudomonadati</taxon>
        <taxon>Pseudomonadota</taxon>
        <taxon>Gammaproteobacteria</taxon>
        <taxon>Alteromonadales</taxon>
        <taxon>Shewanellaceae</taxon>
        <taxon>Shewanella</taxon>
    </lineage>
</organism>
<keyword evidence="4" id="KW-1134">Transmembrane beta strand</keyword>
<feature type="signal peptide" evidence="12">
    <location>
        <begin position="1"/>
        <end position="21"/>
    </location>
</feature>
<evidence type="ECO:0000256" key="9">
    <source>
        <dbReference type="ARBA" id="ARBA00023237"/>
    </source>
</evidence>
<evidence type="ECO:0000259" key="13">
    <source>
        <dbReference type="PROSITE" id="PS51123"/>
    </source>
</evidence>
<evidence type="ECO:0000256" key="12">
    <source>
        <dbReference type="SAM" id="SignalP"/>
    </source>
</evidence>
<dbReference type="Pfam" id="PF01389">
    <property type="entry name" value="OmpA_membrane"/>
    <property type="match status" value="1"/>
</dbReference>
<evidence type="ECO:0000256" key="2">
    <source>
        <dbReference type="ARBA" id="ARBA00005710"/>
    </source>
</evidence>
<keyword evidence="12" id="KW-0732">Signal</keyword>
<dbReference type="InterPro" id="IPR028974">
    <property type="entry name" value="TSP_type-3_rpt"/>
</dbReference>
<dbReference type="InterPro" id="IPR011250">
    <property type="entry name" value="OMP/PagP_B-barrel"/>
</dbReference>
<dbReference type="CDD" id="cd07185">
    <property type="entry name" value="OmpA_C-like"/>
    <property type="match status" value="1"/>
</dbReference>
<dbReference type="InterPro" id="IPR036737">
    <property type="entry name" value="OmpA-like_sf"/>
</dbReference>
<dbReference type="EMBL" id="CP071502">
    <property type="protein sequence ID" value="QSX38073.1"/>
    <property type="molecule type" value="Genomic_DNA"/>
</dbReference>
<sequence length="373" mass="40612">MMNNALKVLLLVSALPLGASASDGLSPWYAGAGLGINNYEPNCDQKTMLTCGEDDPYAWDVFGGFLFNEHFGVELGYRDLGRAEWIDYSNVLNDVGARGLSLGLVAFFPIAEKWSLSAEAGAMDYLLYNNKQWGSQYYSDSGIAPFVGAGVGYQMTENLKLQAKYRRYENLDDDAFNTLEMESNYWGLELSYRFGESKKAAPAPTPAPVPMVKEEPKDSDMDGVFDEQDQCPATPSNHKVDSKGCTIYKNDVSTYTLGSLRFANNSSVINPNSYADIEKLANYMNQHPGSTVEIGGHASNVGNPDYNLKLSDKRAQATAKVLIEKYGIAASRVSAKGYGITMPVMDGNSAEAHAANRRVEAVVTGSEKVAVLK</sequence>
<evidence type="ECO:0000256" key="6">
    <source>
        <dbReference type="ARBA" id="ARBA00023065"/>
    </source>
</evidence>
<accession>A0ABX7R2R3</accession>
<keyword evidence="3" id="KW-0813">Transport</keyword>
<dbReference type="InterPro" id="IPR000498">
    <property type="entry name" value="OmpA-like_TM_dom"/>
</dbReference>
<dbReference type="Gene3D" id="2.40.160.20">
    <property type="match status" value="1"/>
</dbReference>
<dbReference type="PANTHER" id="PTHR30329:SF21">
    <property type="entry name" value="LIPOPROTEIN YIAD-RELATED"/>
    <property type="match status" value="1"/>
</dbReference>
<dbReference type="InterPro" id="IPR006664">
    <property type="entry name" value="OMP_bac"/>
</dbReference>
<evidence type="ECO:0000256" key="5">
    <source>
        <dbReference type="ARBA" id="ARBA00022692"/>
    </source>
</evidence>